<dbReference type="EMBL" id="OANT01000002">
    <property type="protein sequence ID" value="SNX44105.1"/>
    <property type="molecule type" value="Genomic_DNA"/>
</dbReference>
<organism evidence="1 2">
    <name type="scientific">Acinetobacter puyangensis</name>
    <dbReference type="NCBI Taxonomy" id="1096779"/>
    <lineage>
        <taxon>Bacteria</taxon>
        <taxon>Pseudomonadati</taxon>
        <taxon>Pseudomonadota</taxon>
        <taxon>Gammaproteobacteria</taxon>
        <taxon>Moraxellales</taxon>
        <taxon>Moraxellaceae</taxon>
        <taxon>Acinetobacter</taxon>
    </lineage>
</organism>
<dbReference type="Proteomes" id="UP000219042">
    <property type="component" value="Unassembled WGS sequence"/>
</dbReference>
<dbReference type="AlphaFoldDB" id="A0A240E876"/>
<accession>A0A240E876</accession>
<keyword evidence="2" id="KW-1185">Reference proteome</keyword>
<name>A0A240E876_9GAMM</name>
<gene>
    <name evidence="1" type="ORF">SAMN05421731_102264</name>
</gene>
<dbReference type="RefSeq" id="WP_097078365.1">
    <property type="nucleotide sequence ID" value="NZ_BAABHT010000003.1"/>
</dbReference>
<reference evidence="2" key="1">
    <citation type="submission" date="2016-09" db="EMBL/GenBank/DDBJ databases">
        <authorList>
            <person name="Varghese N."/>
            <person name="Submissions S."/>
        </authorList>
    </citation>
    <scope>NUCLEOTIDE SEQUENCE [LARGE SCALE GENOMIC DNA]</scope>
    <source>
        <strain evidence="2">ANC 4466</strain>
    </source>
</reference>
<proteinExistence type="predicted"/>
<protein>
    <submittedName>
        <fullName evidence="1">Uncharacterized protein</fullName>
    </submittedName>
</protein>
<evidence type="ECO:0000313" key="1">
    <source>
        <dbReference type="EMBL" id="SNX44105.1"/>
    </source>
</evidence>
<sequence length="339" mass="39643">MEKNSSRDIIAYKLYSQADSVKGYIRPVAEFDGKNYILLNANNFCASEKVFVTSAYDEIDTKYKSLELFKITIFESQFKNPDLPIERNCNFVTQGFKTTDLRPREFVEIILGELPDPNQPILDINYYPSTTYIYIVNNKNICFGPFKWEAIEDNEKLLLKRIDSPLPGRVLYNGNIFTAEFDELTENILPCKLPEGDRLYFTDLTNLHNNSKLTSMDYSSDEDIVTLFSKISKELNYNSKKADFLFLETQVKKIPKFNQKAILDKLPKFREISNENFNFKEDLVEAFEKFLRTNLGTKIVEEFINKNKDEYLKDIKYNSSAEIEYSLREKNLELEELTI</sequence>
<evidence type="ECO:0000313" key="2">
    <source>
        <dbReference type="Proteomes" id="UP000219042"/>
    </source>
</evidence>